<dbReference type="Proteomes" id="UP000814033">
    <property type="component" value="Unassembled WGS sequence"/>
</dbReference>
<dbReference type="EMBL" id="MU275856">
    <property type="protein sequence ID" value="KAI0051013.1"/>
    <property type="molecule type" value="Genomic_DNA"/>
</dbReference>
<organism evidence="1 2">
    <name type="scientific">Auriscalpium vulgare</name>
    <dbReference type="NCBI Taxonomy" id="40419"/>
    <lineage>
        <taxon>Eukaryota</taxon>
        <taxon>Fungi</taxon>
        <taxon>Dikarya</taxon>
        <taxon>Basidiomycota</taxon>
        <taxon>Agaricomycotina</taxon>
        <taxon>Agaricomycetes</taxon>
        <taxon>Russulales</taxon>
        <taxon>Auriscalpiaceae</taxon>
        <taxon>Auriscalpium</taxon>
    </lineage>
</organism>
<proteinExistence type="predicted"/>
<protein>
    <submittedName>
        <fullName evidence="1">Uncharacterized protein</fullName>
    </submittedName>
</protein>
<name>A0ACB8S3I6_9AGAM</name>
<gene>
    <name evidence="1" type="ORF">FA95DRAFT_421634</name>
</gene>
<reference evidence="1" key="2">
    <citation type="journal article" date="2022" name="New Phytol.">
        <title>Evolutionary transition to the ectomycorrhizal habit in the genomes of a hyperdiverse lineage of mushroom-forming fungi.</title>
        <authorList>
            <person name="Looney B."/>
            <person name="Miyauchi S."/>
            <person name="Morin E."/>
            <person name="Drula E."/>
            <person name="Courty P.E."/>
            <person name="Kohler A."/>
            <person name="Kuo A."/>
            <person name="LaButti K."/>
            <person name="Pangilinan J."/>
            <person name="Lipzen A."/>
            <person name="Riley R."/>
            <person name="Andreopoulos W."/>
            <person name="He G."/>
            <person name="Johnson J."/>
            <person name="Nolan M."/>
            <person name="Tritt A."/>
            <person name="Barry K.W."/>
            <person name="Grigoriev I.V."/>
            <person name="Nagy L.G."/>
            <person name="Hibbett D."/>
            <person name="Henrissat B."/>
            <person name="Matheny P.B."/>
            <person name="Labbe J."/>
            <person name="Martin F.M."/>
        </authorList>
    </citation>
    <scope>NUCLEOTIDE SEQUENCE</scope>
    <source>
        <strain evidence="1">FP105234-sp</strain>
    </source>
</reference>
<reference evidence="1" key="1">
    <citation type="submission" date="2021-02" db="EMBL/GenBank/DDBJ databases">
        <authorList>
            <consortium name="DOE Joint Genome Institute"/>
            <person name="Ahrendt S."/>
            <person name="Looney B.P."/>
            <person name="Miyauchi S."/>
            <person name="Morin E."/>
            <person name="Drula E."/>
            <person name="Courty P.E."/>
            <person name="Chicoki N."/>
            <person name="Fauchery L."/>
            <person name="Kohler A."/>
            <person name="Kuo A."/>
            <person name="Labutti K."/>
            <person name="Pangilinan J."/>
            <person name="Lipzen A."/>
            <person name="Riley R."/>
            <person name="Andreopoulos W."/>
            <person name="He G."/>
            <person name="Johnson J."/>
            <person name="Barry K.W."/>
            <person name="Grigoriev I.V."/>
            <person name="Nagy L."/>
            <person name="Hibbett D."/>
            <person name="Henrissat B."/>
            <person name="Matheny P.B."/>
            <person name="Labbe J."/>
            <person name="Martin F."/>
        </authorList>
    </citation>
    <scope>NUCLEOTIDE SEQUENCE</scope>
    <source>
        <strain evidence="1">FP105234-sp</strain>
    </source>
</reference>
<sequence length="572" mass="64880">MFRKLVLKVISFTRSRSQDLPSPDNGSMSCSYPKLDGDDRPKVKPPCDAPLRYEETYDAYKRRIFLLSGLLSRVHGGSYLELYGTIPTERQAELDVYCRICTLLDTFPPSHQSIAVSGRLCVDGIHLTVVKTQGLPAGTVGELVPDVQKFWCRGHEFKEDDLERVEKRLRKREPYDLRAHIESIVTMLRAYVVSSLPRAHRKGLLLSFTFRRSYQRTADIMDTIEKGWKRHPFRVLRDWRPVREDQLEWMPSRCNVGRNNPRLPARIRADLGVELCSESGEVLLDNATALRWVAAICDLYEKLEKILLSPAEDGSPADAVRGRRCLSESDIEECVRTLELLDEVLRLPSVIDIFKIDSLNHIPVGHQRYWYQNEVVPAMIPFLKHRSESFSKYMYRCLETLVAPLDAVKRLSSHELLRKGLDIHTQIITVSDPTFKSEMPAQDEMLVAGAIYEHRRGATRLGTGPVREFDGTRHAAASLMALASTTSGTFMHPATPKMSFSAPSTEIPLKFELPAVGIGHPSTCCRCCRILLAALEYPMPTQDFKTHELILPWTPPEGLPLDALKHRPALAR</sequence>
<comment type="caution">
    <text evidence="1">The sequence shown here is derived from an EMBL/GenBank/DDBJ whole genome shotgun (WGS) entry which is preliminary data.</text>
</comment>
<keyword evidence="2" id="KW-1185">Reference proteome</keyword>
<evidence type="ECO:0000313" key="1">
    <source>
        <dbReference type="EMBL" id="KAI0051013.1"/>
    </source>
</evidence>
<accession>A0ACB8S3I6</accession>
<evidence type="ECO:0000313" key="2">
    <source>
        <dbReference type="Proteomes" id="UP000814033"/>
    </source>
</evidence>